<comment type="caution">
    <text evidence="1">The sequence shown here is derived from an EMBL/GenBank/DDBJ whole genome shotgun (WGS) entry which is preliminary data.</text>
</comment>
<dbReference type="Proteomes" id="UP001215598">
    <property type="component" value="Unassembled WGS sequence"/>
</dbReference>
<name>A0AAD7J431_9AGAR</name>
<reference evidence="1" key="1">
    <citation type="submission" date="2023-03" db="EMBL/GenBank/DDBJ databases">
        <title>Massive genome expansion in bonnet fungi (Mycena s.s.) driven by repeated elements and novel gene families across ecological guilds.</title>
        <authorList>
            <consortium name="Lawrence Berkeley National Laboratory"/>
            <person name="Harder C.B."/>
            <person name="Miyauchi S."/>
            <person name="Viragh M."/>
            <person name="Kuo A."/>
            <person name="Thoen E."/>
            <person name="Andreopoulos B."/>
            <person name="Lu D."/>
            <person name="Skrede I."/>
            <person name="Drula E."/>
            <person name="Henrissat B."/>
            <person name="Morin E."/>
            <person name="Kohler A."/>
            <person name="Barry K."/>
            <person name="LaButti K."/>
            <person name="Morin E."/>
            <person name="Salamov A."/>
            <person name="Lipzen A."/>
            <person name="Mereny Z."/>
            <person name="Hegedus B."/>
            <person name="Baldrian P."/>
            <person name="Stursova M."/>
            <person name="Weitz H."/>
            <person name="Taylor A."/>
            <person name="Grigoriev I.V."/>
            <person name="Nagy L.G."/>
            <person name="Martin F."/>
            <person name="Kauserud H."/>
        </authorList>
    </citation>
    <scope>NUCLEOTIDE SEQUENCE</scope>
    <source>
        <strain evidence="1">CBHHK182m</strain>
    </source>
</reference>
<gene>
    <name evidence="1" type="ORF">B0H16DRAFT_1417034</name>
</gene>
<evidence type="ECO:0008006" key="3">
    <source>
        <dbReference type="Google" id="ProtNLM"/>
    </source>
</evidence>
<keyword evidence="2" id="KW-1185">Reference proteome</keyword>
<evidence type="ECO:0000313" key="1">
    <source>
        <dbReference type="EMBL" id="KAJ7756581.1"/>
    </source>
</evidence>
<sequence>MDLTAFFRMHPDLKRLLSRNDPPTDVQIREAENLLDIGLKELSELDDTILKLSLVLSELRFQKRCRTSSLSALKGVLAPIRRVPPETLGEIFQWCCRTNWMEQHRSITNVRAPPLLLGHVCSLWRTVSQNTPRLWRQRLPILCFHAYPGHPTTYRPAGASQSDRERAL</sequence>
<evidence type="ECO:0000313" key="2">
    <source>
        <dbReference type="Proteomes" id="UP001215598"/>
    </source>
</evidence>
<accession>A0AAD7J431</accession>
<dbReference type="EMBL" id="JARKIB010000046">
    <property type="protein sequence ID" value="KAJ7756581.1"/>
    <property type="molecule type" value="Genomic_DNA"/>
</dbReference>
<organism evidence="1 2">
    <name type="scientific">Mycena metata</name>
    <dbReference type="NCBI Taxonomy" id="1033252"/>
    <lineage>
        <taxon>Eukaryota</taxon>
        <taxon>Fungi</taxon>
        <taxon>Dikarya</taxon>
        <taxon>Basidiomycota</taxon>
        <taxon>Agaricomycotina</taxon>
        <taxon>Agaricomycetes</taxon>
        <taxon>Agaricomycetidae</taxon>
        <taxon>Agaricales</taxon>
        <taxon>Marasmiineae</taxon>
        <taxon>Mycenaceae</taxon>
        <taxon>Mycena</taxon>
    </lineage>
</organism>
<proteinExistence type="predicted"/>
<dbReference type="AlphaFoldDB" id="A0AAD7J431"/>
<protein>
    <recommendedName>
        <fullName evidence="3">F-box domain-containing protein</fullName>
    </recommendedName>
</protein>